<reference evidence="2 3" key="1">
    <citation type="journal article" date="2019" name="Int. J. Syst. Evol. Microbiol.">
        <title>The Global Catalogue of Microorganisms (GCM) 10K type strain sequencing project: providing services to taxonomists for standard genome sequencing and annotation.</title>
        <authorList>
            <consortium name="The Broad Institute Genomics Platform"/>
            <consortium name="The Broad Institute Genome Sequencing Center for Infectious Disease"/>
            <person name="Wu L."/>
            <person name="Ma J."/>
        </authorList>
    </citation>
    <scope>NUCLEOTIDE SEQUENCE [LARGE SCALE GENOMIC DNA]</scope>
    <source>
        <strain evidence="2 3">JCM 4316</strain>
    </source>
</reference>
<evidence type="ECO:0000256" key="1">
    <source>
        <dbReference type="SAM" id="MobiDB-lite"/>
    </source>
</evidence>
<feature type="compositionally biased region" description="Basic and acidic residues" evidence="1">
    <location>
        <begin position="76"/>
        <end position="107"/>
    </location>
</feature>
<evidence type="ECO:0000313" key="2">
    <source>
        <dbReference type="EMBL" id="GAA2370968.1"/>
    </source>
</evidence>
<proteinExistence type="predicted"/>
<keyword evidence="3" id="KW-1185">Reference proteome</keyword>
<organism evidence="2 3">
    <name type="scientific">Streptomyces cuspidosporus</name>
    <dbReference type="NCBI Taxonomy" id="66882"/>
    <lineage>
        <taxon>Bacteria</taxon>
        <taxon>Bacillati</taxon>
        <taxon>Actinomycetota</taxon>
        <taxon>Actinomycetes</taxon>
        <taxon>Kitasatosporales</taxon>
        <taxon>Streptomycetaceae</taxon>
        <taxon>Streptomyces</taxon>
    </lineage>
</organism>
<protein>
    <submittedName>
        <fullName evidence="2">Uncharacterized protein</fullName>
    </submittedName>
</protein>
<accession>A0ABN3H705</accession>
<feature type="compositionally biased region" description="Low complexity" evidence="1">
    <location>
        <begin position="210"/>
        <end position="237"/>
    </location>
</feature>
<dbReference type="RefSeq" id="WP_346178860.1">
    <property type="nucleotide sequence ID" value="NZ_BAAASD010000055.1"/>
</dbReference>
<evidence type="ECO:0000313" key="3">
    <source>
        <dbReference type="Proteomes" id="UP001500253"/>
    </source>
</evidence>
<dbReference type="Proteomes" id="UP001500253">
    <property type="component" value="Unassembled WGS sequence"/>
</dbReference>
<sequence length="237" mass="24770">MEQRIGPSTPPVPAAGFDPAFIPGLTAPRPTEEETPDEKAEQQPPQGADAAAEAEPRAVDAVAEDGADNAGGADDAEAKAGTDEAETAKGVRDGAETAEDAPEKAAPDEDDTDGPVFEAADRRASISAGRRGVTLHMDGETAEFDWDEVGAVEIDTPRFGRRFSVTVYTTARRWYEAEVQAPARSALKTWTAELDAVLDAYFEDAKPSEAKPSAAKPSAAKPSSAKPSAAKPSDTDS</sequence>
<feature type="region of interest" description="Disordered" evidence="1">
    <location>
        <begin position="1"/>
        <end position="131"/>
    </location>
</feature>
<comment type="caution">
    <text evidence="2">The sequence shown here is derived from an EMBL/GenBank/DDBJ whole genome shotgun (WGS) entry which is preliminary data.</text>
</comment>
<dbReference type="EMBL" id="BAAASD010000055">
    <property type="protein sequence ID" value="GAA2370968.1"/>
    <property type="molecule type" value="Genomic_DNA"/>
</dbReference>
<gene>
    <name evidence="2" type="ORF">GCM10010246_76410</name>
</gene>
<name>A0ABN3H705_9ACTN</name>
<feature type="compositionally biased region" description="Low complexity" evidence="1">
    <location>
        <begin position="42"/>
        <end position="53"/>
    </location>
</feature>
<feature type="region of interest" description="Disordered" evidence="1">
    <location>
        <begin position="206"/>
        <end position="237"/>
    </location>
</feature>